<feature type="region of interest" description="Disordered" evidence="1">
    <location>
        <begin position="1"/>
        <end position="23"/>
    </location>
</feature>
<comment type="caution">
    <text evidence="3">The sequence shown here is derived from an EMBL/GenBank/DDBJ whole genome shotgun (WGS) entry which is preliminary data.</text>
</comment>
<dbReference type="EMBL" id="JBHOMY010000026">
    <property type="protein sequence ID" value="MFC1457170.1"/>
    <property type="molecule type" value="Genomic_DNA"/>
</dbReference>
<keyword evidence="4" id="KW-1185">Reference proteome</keyword>
<evidence type="ECO:0000313" key="3">
    <source>
        <dbReference type="EMBL" id="MFC1457170.1"/>
    </source>
</evidence>
<gene>
    <name evidence="3" type="ORF">ACETIH_10650</name>
</gene>
<evidence type="ECO:0000259" key="2">
    <source>
        <dbReference type="Pfam" id="PF13699"/>
    </source>
</evidence>
<feature type="region of interest" description="Disordered" evidence="1">
    <location>
        <begin position="535"/>
        <end position="561"/>
    </location>
</feature>
<protein>
    <submittedName>
        <fullName evidence="3">DUF4157 domain-containing protein</fullName>
    </submittedName>
</protein>
<organism evidence="3 4">
    <name type="scientific">Microvirga arabica</name>
    <dbReference type="NCBI Taxonomy" id="1128671"/>
    <lineage>
        <taxon>Bacteria</taxon>
        <taxon>Pseudomonadati</taxon>
        <taxon>Pseudomonadota</taxon>
        <taxon>Alphaproteobacteria</taxon>
        <taxon>Hyphomicrobiales</taxon>
        <taxon>Methylobacteriaceae</taxon>
        <taxon>Microvirga</taxon>
    </lineage>
</organism>
<accession>A0ABV6Y7D3</accession>
<feature type="region of interest" description="Disordered" evidence="1">
    <location>
        <begin position="231"/>
        <end position="251"/>
    </location>
</feature>
<reference evidence="3 4" key="1">
    <citation type="submission" date="2024-09" db="EMBL/GenBank/DDBJ databases">
        <title>Nodulacao em especies de Leguminosae Basais da Amazonia e Caracterizacao dos Rizobios e Bacterias Associadas aos Nodulos.</title>
        <authorList>
            <person name="Jambeiro I.C.A."/>
            <person name="Lopes I.S."/>
            <person name="Aguiar E.R.G.R."/>
            <person name="Santos A.F.J."/>
            <person name="Dos Santos J.M.F."/>
            <person name="Gross E."/>
        </authorList>
    </citation>
    <scope>NUCLEOTIDE SEQUENCE [LARGE SCALE GENOMIC DNA]</scope>
    <source>
        <strain evidence="3 4">BRUESC1165</strain>
    </source>
</reference>
<evidence type="ECO:0000256" key="1">
    <source>
        <dbReference type="SAM" id="MobiDB-lite"/>
    </source>
</evidence>
<feature type="compositionally biased region" description="Polar residues" evidence="1">
    <location>
        <begin position="231"/>
        <end position="246"/>
    </location>
</feature>
<dbReference type="InterPro" id="IPR025295">
    <property type="entry name" value="eCIS_core_dom"/>
</dbReference>
<name>A0ABV6Y7D3_9HYPH</name>
<dbReference type="SUPFAM" id="SSF55486">
    <property type="entry name" value="Metalloproteases ('zincins'), catalytic domain"/>
    <property type="match status" value="1"/>
</dbReference>
<dbReference type="RefSeq" id="WP_377029678.1">
    <property type="nucleotide sequence ID" value="NZ_JBHOMY010000026.1"/>
</dbReference>
<feature type="compositionally biased region" description="Basic and acidic residues" evidence="1">
    <location>
        <begin position="535"/>
        <end position="544"/>
    </location>
</feature>
<dbReference type="Proteomes" id="UP001593940">
    <property type="component" value="Unassembled WGS sequence"/>
</dbReference>
<dbReference type="Pfam" id="PF13699">
    <property type="entry name" value="eCIS_core"/>
    <property type="match status" value="1"/>
</dbReference>
<feature type="domain" description="eCIS core" evidence="2">
    <location>
        <begin position="70"/>
        <end position="146"/>
    </location>
</feature>
<evidence type="ECO:0000313" key="4">
    <source>
        <dbReference type="Proteomes" id="UP001593940"/>
    </source>
</evidence>
<proteinExistence type="predicted"/>
<sequence length="626" mass="67298">MRSAFGVPVSAPGDAHEREAEQVADMISTGRPLPAPPIAPRGLGALRKAASIRPLSAAPALRLAKEPGAPLSKGERGFFEPRFGRGLGGVRVHHGPSSEALSRQIDARAFTIGNDIFFAPGEYAPQTQRGRHLLAHELTHTLQPAGHERLHRKTLTDIPDATRTKLRVSRLAPPQADVDGWIANYFNPKSGARAAPRARMEFGNEITDANQQAGFRGIAYHLEHMSEVDTTPATATEPAQKTNTDPTMWPLPPDTILDLALDLRPQGGEHAIFRFIHYVDGRDTRILVEKIHVLAPATAAAGAAGPTQAPASQAPPQTATGDVTVGSVKIKIDSSFGNDRGQQIVDAVRLLPDPIRARVDGVTFSFMGGTKGPDGRAGDYQEDKDTVRVYGDMFTASPYRIGKGTQPQYSIVHELGHAIDRRPLFAAQRALGKAEETKRKLETQLKHPPIDINSVDPLGDLSSEKSPARLAEEKRLKDAIAAAQRDIDGQNAAMAKAKSVAGDELGNSNPSEQLLTEFGKALEADGVKAVKDARKTNRKIEAENKQAATENEADPTGPRKAMKPAIKTLAGGVTDYAATNLMEAFAENFSIYILDEALLKAIRPKTHTFFAKAFPKAVAPPPAVKP</sequence>